<feature type="active site" description="Proton donor; for dehydratase activity" evidence="5">
    <location>
        <position position="1873"/>
    </location>
</feature>
<dbReference type="SMART" id="SM00825">
    <property type="entry name" value="PKS_KS"/>
    <property type="match status" value="1"/>
</dbReference>
<protein>
    <submittedName>
        <fullName evidence="9">SDR family NAD(P)-dependent oxidoreductase</fullName>
    </submittedName>
</protein>
<feature type="domain" description="Carrier" evidence="6">
    <location>
        <begin position="2392"/>
        <end position="2467"/>
    </location>
</feature>
<dbReference type="InterPro" id="IPR020806">
    <property type="entry name" value="PKS_PP-bd"/>
</dbReference>
<dbReference type="Gene3D" id="6.10.140.1830">
    <property type="match status" value="1"/>
</dbReference>
<dbReference type="InterPro" id="IPR009081">
    <property type="entry name" value="PP-bd_ACP"/>
</dbReference>
<name>A0ABV5ZTG0_9PSEU</name>
<feature type="region of interest" description="C-terminal hotdog fold" evidence="5">
    <location>
        <begin position="1813"/>
        <end position="1951"/>
    </location>
</feature>
<dbReference type="SUPFAM" id="SSF47336">
    <property type="entry name" value="ACP-like"/>
    <property type="match status" value="2"/>
</dbReference>
<dbReference type="InterPro" id="IPR014031">
    <property type="entry name" value="Ketoacyl_synth_C"/>
</dbReference>
<dbReference type="Pfam" id="PF16197">
    <property type="entry name" value="KAsynt_C_assoc"/>
    <property type="match status" value="1"/>
</dbReference>
<evidence type="ECO:0000256" key="2">
    <source>
        <dbReference type="ARBA" id="ARBA00022553"/>
    </source>
</evidence>
<evidence type="ECO:0000313" key="10">
    <source>
        <dbReference type="Proteomes" id="UP001589693"/>
    </source>
</evidence>
<feature type="region of interest" description="N-terminal hotdog fold" evidence="5">
    <location>
        <begin position="1675"/>
        <end position="1797"/>
    </location>
</feature>
<dbReference type="Pfam" id="PF00109">
    <property type="entry name" value="ketoacyl-synt"/>
    <property type="match status" value="1"/>
</dbReference>
<dbReference type="PROSITE" id="PS52019">
    <property type="entry name" value="PKS_MFAS_DH"/>
    <property type="match status" value="1"/>
</dbReference>
<organism evidence="9 10">
    <name type="scientific">Allokutzneria oryzae</name>
    <dbReference type="NCBI Taxonomy" id="1378989"/>
    <lineage>
        <taxon>Bacteria</taxon>
        <taxon>Bacillati</taxon>
        <taxon>Actinomycetota</taxon>
        <taxon>Actinomycetes</taxon>
        <taxon>Pseudonocardiales</taxon>
        <taxon>Pseudonocardiaceae</taxon>
        <taxon>Allokutzneria</taxon>
    </lineage>
</organism>
<feature type="non-terminal residue" evidence="9">
    <location>
        <position position="1"/>
    </location>
</feature>
<dbReference type="Pfam" id="PF00550">
    <property type="entry name" value="PP-binding"/>
    <property type="match status" value="2"/>
</dbReference>
<dbReference type="PROSITE" id="PS50075">
    <property type="entry name" value="CARRIER"/>
    <property type="match status" value="2"/>
</dbReference>
<dbReference type="InterPro" id="IPR016039">
    <property type="entry name" value="Thiolase-like"/>
</dbReference>
<reference evidence="9 10" key="1">
    <citation type="submission" date="2024-09" db="EMBL/GenBank/DDBJ databases">
        <authorList>
            <person name="Sun Q."/>
            <person name="Mori K."/>
        </authorList>
    </citation>
    <scope>NUCLEOTIDE SEQUENCE [LARGE SCALE GENOMIC DNA]</scope>
    <source>
        <strain evidence="9 10">TBRC 7907</strain>
    </source>
</reference>
<dbReference type="SUPFAM" id="SSF53901">
    <property type="entry name" value="Thiolase-like"/>
    <property type="match status" value="1"/>
</dbReference>
<dbReference type="Pfam" id="PF08659">
    <property type="entry name" value="KR"/>
    <property type="match status" value="2"/>
</dbReference>
<keyword evidence="2" id="KW-0597">Phosphoprotein</keyword>
<sequence>QGEIAAAAVSGALSLEDAALVVALRSKAILALSGKGGMVSVAATDLDLPEGLSVAAVNGPHATVVSGDPAALEALVKRCEAEGVRARVIPVDYASHSAHVEEIEEELARVLAPIKPRSSEIPFYSTVTAAKIDTSELDAGYWYRNLRQTVRFHETVSQLTDKGFRFFVETSAHPVLTAGISEDAVAVGSLRRDEGGLERFHTSVAEAYAHGAPVTWSPAFPGARRIDLPTYPFQRERFWLNAATRQSGAEDPVDAGFWAAVEGEDLEALARTLRTEDRSSLGAVLPVLSTWRRNRRELSTVESWRYRIAWRSLPEPAKQLDGTWIVVTSGRQPWVDALNAEVIDVTDTTREGLAERLRGLSPAGVLSLLALDGSVLPTLSLLQALGDAGIDAPLWCVTQGAVSTRRAEALENPAQARVWGLGMVAALEHPQRWGGLVDLPSTVDDDAVRRLTAVLGGDEDQVAVRATGVFGRRLERAQVTEPVRTWRPTGTVLVTGGDGPLAARAAEWLADNGAEQVVTVAASADLVPLIAEHEPTTIIHAPTVLDQAPLDEMTGEEFTAVVAAKTGAVDQLGDFPGQVVFFSAVAGVWGSGRQGAYAAGNAYLDALAQHRRSRGLPTTSVAWSPWDGGDNDEFTEFLRRRGLRPMSPDLALSALQQAMDHDDTLVALADVDWELFAVGFTAARPSRLISELPEVEALAAQGEAEGDGSPLARRLGEVPESERERTVLELVRAQVAAVLGHASPEAVEAGRAFSELGFDSLTAVDLRNRLTTATGLKLPATLVFDYPTATALARHLLTEVAGARQAEERTVVVGSDEPIAIVGMGCRFPGDVRTPEQLWELISGGVDAITPFPEDRGWRIDDLVDPEAAASRTSYVGHGGFLADVAGFEPAFFGISPREALAMDPQHRLLLETSWEAFERAGIDPVSLRGKPVGVFAGTNGQHYTPLLQGAPETLDGYMATGNGASVLSGRVSYTFGLEGPAVTVDTACSSSLVALHLAAQALRNGECSLALAGGVTIMSTPDMFLEFSRQRGLAADGRSKAFAEAADGFALAEGVGMLVVERLSDARRNGHPVLAIIKGSAVNQDGASNGLTAPNGPSQQRVIRAALASARLSTSDIEMVEAHGTGTTLGDPIEAQALIATYGQDRERPLLLGSLKSNIGHTQAAAGVAGVMKAVLALRHGVLPRTLHIDEPSTKIDWSAGSVSLLTEPQPWPRGDRPRRAGVSSFGISGTNAHVIIEEPAAEEPAEAGTDARVVPWVLSGRTVDAVRARAEQLLSLVDDSPADVGFSLVTSRTAFDHRAVVVGGRAELRAGLAAIAAGLPAPNAVLGTATSDRPVFVFPGQGSQWSGMAVELLSEPVFAESMAACASALAPHVEWDLFEELTGPLERVDVVQPVLWAVMVSLAALWRSYGVEPAAVVGHSQGEIAAAAVSGALSLEDAALVVALRSKAILALSGKGGMVSVAATDLDLPQGLSVAAVNGPNSTVVSGDPAALEVLVKQCEADGIRARVIPVDYASHSAHVEEIEDELARVLAPIRPRSSEIPFYSTVTAAKIDTSELDAGYWYRNLRQTVRFHETVSQLDGLFVECSAHPVLTMGIDAPAVGSLRRDEGGLERFLLSVGEAYTLGAAVDWTGVFPGARRVDLPTYPFQRERFWLEPPTSTGDVASAGIGAAEHPLLGAVVQSPEDDSLVLTGRLALSTQPWLADHAVMGTVLLPGTAFVELAVRAGDQAGCDQVEELTLEAPLVLPERGGRQLRVTVGAPDASGRRALGVYSRPEDTAAEGIEFSGEWDRHASGVLAPASVPAAEMSWPPAGDEVELDGFYDRLADTGYGYGPAFQGLRAAWRSADAVHAEVVLPQASEASQYGVHPALLDAAVQAVGLGGFLADSEQGRLPFLWSGISLHASGASTLRVRVTPNGADSVSITATDPLGRPVVTIESLVLRPVSAEQMRAARTSYRDSLFRVEWAEVSTSDSSSRWTVLGPDVFDLGSHDDADTVLVCAQSTANTPEAVHEAARHALEAIQSQADKRIVFVTRGAVGEDVTDLANAAVWGMVRSAQAEHPDRFVLVDIDSSSSREALAAAIASGEPSVMLREGVAYAPRLARVPATETTVPATTGSALITGGTGVLGRLVARHLVAEHGVRSLVLVGRRGAEAPGIAELAEELGADVRVVACDVADRDAVAALLADIPDLGAVVHAAGVLDDGVIELMTPERLDAVLRPKVDAAWNLHELTRDRDLSMFALFSSAASTFGGAGQSNYAAANAFLDALAQHRRAAGLPGSSLAWGLWQEASGMTGHLDADRRSRMSRGGMAALSTVEALALFDAAVAGEDALVVPVRLAPTALRASAGPVPPLLRGLVRGSTRRAVDASAVPDANSLLERLGGLSEQDRDRALLDLVRSQVAAVLGHADAAVVEAGRGFTELGFDSLTAVELRNRLTTATGLRLPATLVFDYPTPAVLAGHLAESIAPAAVDTAGPVLGDLARLEAGLATLTADEDTRRRIKDRLAAVLAGLDSPAPESARDLDSATDDEMFELLGKEFGIS</sequence>
<evidence type="ECO:0000313" key="9">
    <source>
        <dbReference type="EMBL" id="MFB9904179.1"/>
    </source>
</evidence>
<dbReference type="Proteomes" id="UP001589693">
    <property type="component" value="Unassembled WGS sequence"/>
</dbReference>
<keyword evidence="4" id="KW-0012">Acyltransferase</keyword>
<dbReference type="Gene3D" id="3.10.129.110">
    <property type="entry name" value="Polyketide synthase dehydratase"/>
    <property type="match status" value="1"/>
</dbReference>
<evidence type="ECO:0000256" key="3">
    <source>
        <dbReference type="ARBA" id="ARBA00022679"/>
    </source>
</evidence>
<dbReference type="InterPro" id="IPR014030">
    <property type="entry name" value="Ketoacyl_synth_N"/>
</dbReference>
<evidence type="ECO:0000256" key="5">
    <source>
        <dbReference type="PROSITE-ProRule" id="PRU01363"/>
    </source>
</evidence>
<dbReference type="InterPro" id="IPR016035">
    <property type="entry name" value="Acyl_Trfase/lysoPLipase"/>
</dbReference>
<dbReference type="InterPro" id="IPR001227">
    <property type="entry name" value="Ac_transferase_dom_sf"/>
</dbReference>
<dbReference type="SMART" id="SM00826">
    <property type="entry name" value="PKS_DH"/>
    <property type="match status" value="1"/>
</dbReference>
<dbReference type="InterPro" id="IPR020807">
    <property type="entry name" value="PKS_DH"/>
</dbReference>
<dbReference type="Gene3D" id="3.40.366.10">
    <property type="entry name" value="Malonyl-Coenzyme A Acyl Carrier Protein, domain 2"/>
    <property type="match status" value="2"/>
</dbReference>
<dbReference type="InterPro" id="IPR057326">
    <property type="entry name" value="KR_dom"/>
</dbReference>
<dbReference type="CDD" id="cd08956">
    <property type="entry name" value="KR_3_FAS_SDR_x"/>
    <property type="match status" value="1"/>
</dbReference>
<gene>
    <name evidence="9" type="ORF">ACFFQA_09515</name>
</gene>
<dbReference type="Pfam" id="PF02801">
    <property type="entry name" value="Ketoacyl-synt_C"/>
    <property type="match status" value="1"/>
</dbReference>
<dbReference type="PROSITE" id="PS00012">
    <property type="entry name" value="PHOSPHOPANTETHEINE"/>
    <property type="match status" value="2"/>
</dbReference>
<dbReference type="InterPro" id="IPR049551">
    <property type="entry name" value="PKS_DH_C"/>
</dbReference>
<evidence type="ECO:0000256" key="1">
    <source>
        <dbReference type="ARBA" id="ARBA00022450"/>
    </source>
</evidence>
<dbReference type="InterPro" id="IPR032821">
    <property type="entry name" value="PKS_assoc"/>
</dbReference>
<dbReference type="InterPro" id="IPR042104">
    <property type="entry name" value="PKS_dehydratase_sf"/>
</dbReference>
<dbReference type="SUPFAM" id="SSF51735">
    <property type="entry name" value="NAD(P)-binding Rossmann-fold domains"/>
    <property type="match status" value="4"/>
</dbReference>
<dbReference type="PANTHER" id="PTHR43775:SF51">
    <property type="entry name" value="INACTIVE PHENOLPHTHIOCEROL SYNTHESIS POLYKETIDE SYNTHASE TYPE I PKS1-RELATED"/>
    <property type="match status" value="1"/>
</dbReference>
<dbReference type="Pfam" id="PF18369">
    <property type="entry name" value="PKS_DE"/>
    <property type="match status" value="1"/>
</dbReference>
<accession>A0ABV5ZTG0</accession>
<dbReference type="SMART" id="SM00823">
    <property type="entry name" value="PKS_PP"/>
    <property type="match status" value="2"/>
</dbReference>
<dbReference type="Gene3D" id="3.40.50.720">
    <property type="entry name" value="NAD(P)-binding Rossmann-like Domain"/>
    <property type="match status" value="2"/>
</dbReference>
<dbReference type="InterPro" id="IPR036736">
    <property type="entry name" value="ACP-like_sf"/>
</dbReference>
<dbReference type="SMART" id="SM00822">
    <property type="entry name" value="PKS_KR"/>
    <property type="match status" value="2"/>
</dbReference>
<dbReference type="EMBL" id="JBHLZU010000007">
    <property type="protein sequence ID" value="MFB9904179.1"/>
    <property type="molecule type" value="Genomic_DNA"/>
</dbReference>
<dbReference type="InterPro" id="IPR013968">
    <property type="entry name" value="PKS_KR"/>
</dbReference>
<dbReference type="Gene3D" id="3.40.47.10">
    <property type="match status" value="1"/>
</dbReference>
<dbReference type="PANTHER" id="PTHR43775">
    <property type="entry name" value="FATTY ACID SYNTHASE"/>
    <property type="match status" value="1"/>
</dbReference>
<feature type="active site" description="Proton acceptor; for dehydratase activity" evidence="5">
    <location>
        <position position="1707"/>
    </location>
</feature>
<dbReference type="Gene3D" id="3.40.50.11460">
    <property type="match status" value="1"/>
</dbReference>
<feature type="domain" description="Carrier" evidence="6">
    <location>
        <begin position="725"/>
        <end position="800"/>
    </location>
</feature>
<dbReference type="InterPro" id="IPR049552">
    <property type="entry name" value="PKS_DH_N"/>
</dbReference>
<dbReference type="InterPro" id="IPR006162">
    <property type="entry name" value="Ppantetheine_attach_site"/>
</dbReference>
<proteinExistence type="predicted"/>
<keyword evidence="10" id="KW-1185">Reference proteome</keyword>
<keyword evidence="3" id="KW-0808">Transferase</keyword>
<comment type="caution">
    <text evidence="9">The sequence shown here is derived from an EMBL/GenBank/DDBJ whole genome shotgun (WGS) entry which is preliminary data.</text>
</comment>
<dbReference type="InterPro" id="IPR050091">
    <property type="entry name" value="PKS_NRPS_Biosynth_Enz"/>
</dbReference>
<evidence type="ECO:0000259" key="7">
    <source>
        <dbReference type="PROSITE" id="PS52004"/>
    </source>
</evidence>
<evidence type="ECO:0000259" key="6">
    <source>
        <dbReference type="PROSITE" id="PS50075"/>
    </source>
</evidence>
<dbReference type="InterPro" id="IPR018201">
    <property type="entry name" value="Ketoacyl_synth_AS"/>
</dbReference>
<dbReference type="Pfam" id="PF14765">
    <property type="entry name" value="PS-DH"/>
    <property type="match status" value="1"/>
</dbReference>
<feature type="domain" description="Ketosynthase family 3 (KS3)" evidence="7">
    <location>
        <begin position="816"/>
        <end position="1240"/>
    </location>
</feature>
<dbReference type="InterPro" id="IPR020841">
    <property type="entry name" value="PKS_Beta-ketoAc_synthase_dom"/>
</dbReference>
<dbReference type="CDD" id="cd08952">
    <property type="entry name" value="KR_1_SDR_x"/>
    <property type="match status" value="1"/>
</dbReference>
<dbReference type="InterPro" id="IPR041618">
    <property type="entry name" value="PKS_DE"/>
</dbReference>
<dbReference type="SUPFAM" id="SSF52151">
    <property type="entry name" value="FabD/lysophospholipase-like"/>
    <property type="match status" value="2"/>
</dbReference>
<dbReference type="InterPro" id="IPR016036">
    <property type="entry name" value="Malonyl_transacylase_ACP-bd"/>
</dbReference>
<dbReference type="InterPro" id="IPR055123">
    <property type="entry name" value="SpnB-like_Rossmann"/>
</dbReference>
<evidence type="ECO:0000256" key="4">
    <source>
        <dbReference type="ARBA" id="ARBA00023315"/>
    </source>
</evidence>
<evidence type="ECO:0000259" key="8">
    <source>
        <dbReference type="PROSITE" id="PS52019"/>
    </source>
</evidence>
<dbReference type="PROSITE" id="PS00606">
    <property type="entry name" value="KS3_1"/>
    <property type="match status" value="1"/>
</dbReference>
<feature type="domain" description="PKS/mFAS DH" evidence="8">
    <location>
        <begin position="1675"/>
        <end position="1951"/>
    </location>
</feature>
<dbReference type="Gene3D" id="3.30.70.3290">
    <property type="match status" value="1"/>
</dbReference>
<dbReference type="Pfam" id="PF21089">
    <property type="entry name" value="PKS_DH_N"/>
    <property type="match status" value="1"/>
</dbReference>
<dbReference type="RefSeq" id="WP_377851341.1">
    <property type="nucleotide sequence ID" value="NZ_JBHLZU010000007.1"/>
</dbReference>
<dbReference type="SUPFAM" id="SSF55048">
    <property type="entry name" value="Probable ACP-binding domain of malonyl-CoA ACP transacylase"/>
    <property type="match status" value="2"/>
</dbReference>
<dbReference type="PROSITE" id="PS52004">
    <property type="entry name" value="KS3_2"/>
    <property type="match status" value="1"/>
</dbReference>
<dbReference type="Pfam" id="PF00698">
    <property type="entry name" value="Acyl_transf_1"/>
    <property type="match status" value="2"/>
</dbReference>
<dbReference type="InterPro" id="IPR049900">
    <property type="entry name" value="PKS_mFAS_DH"/>
</dbReference>
<dbReference type="CDD" id="cd00833">
    <property type="entry name" value="PKS"/>
    <property type="match status" value="1"/>
</dbReference>
<dbReference type="InterPro" id="IPR036291">
    <property type="entry name" value="NAD(P)-bd_dom_sf"/>
</dbReference>
<dbReference type="SMART" id="SM01294">
    <property type="entry name" value="PKS_PP_betabranch"/>
    <property type="match status" value="2"/>
</dbReference>
<dbReference type="Gene3D" id="1.10.1200.10">
    <property type="entry name" value="ACP-like"/>
    <property type="match status" value="2"/>
</dbReference>
<keyword evidence="1" id="KW-0596">Phosphopantetheine</keyword>
<dbReference type="SMART" id="SM00827">
    <property type="entry name" value="PKS_AT"/>
    <property type="match status" value="2"/>
</dbReference>
<dbReference type="Pfam" id="PF22953">
    <property type="entry name" value="SpnB_Rossmann"/>
    <property type="match status" value="1"/>
</dbReference>
<dbReference type="InterPro" id="IPR014043">
    <property type="entry name" value="Acyl_transferase_dom"/>
</dbReference>